<feature type="region of interest" description="Disordered" evidence="5">
    <location>
        <begin position="234"/>
        <end position="266"/>
    </location>
</feature>
<feature type="region of interest" description="Disordered" evidence="5">
    <location>
        <begin position="391"/>
        <end position="429"/>
    </location>
</feature>
<keyword evidence="9" id="KW-1185">Reference proteome</keyword>
<evidence type="ECO:0000313" key="9">
    <source>
        <dbReference type="Proteomes" id="UP001501442"/>
    </source>
</evidence>
<keyword evidence="8" id="KW-0378">Hydrolase</keyword>
<dbReference type="EMBL" id="BAABHK010000006">
    <property type="protein sequence ID" value="GAA4629054.1"/>
    <property type="molecule type" value="Genomic_DNA"/>
</dbReference>
<gene>
    <name evidence="8" type="ORF">GCM10023196_048130</name>
</gene>
<evidence type="ECO:0000256" key="3">
    <source>
        <dbReference type="ARBA" id="ARBA00023125"/>
    </source>
</evidence>
<evidence type="ECO:0000256" key="5">
    <source>
        <dbReference type="SAM" id="MobiDB-lite"/>
    </source>
</evidence>
<dbReference type="InterPro" id="IPR010095">
    <property type="entry name" value="Cas12f1-like_TNB"/>
</dbReference>
<feature type="compositionally biased region" description="Basic and acidic residues" evidence="5">
    <location>
        <begin position="250"/>
        <end position="263"/>
    </location>
</feature>
<evidence type="ECO:0000259" key="6">
    <source>
        <dbReference type="Pfam" id="PF01385"/>
    </source>
</evidence>
<protein>
    <submittedName>
        <fullName evidence="8">RNA-guided endonuclease TnpB family protein</fullName>
    </submittedName>
</protein>
<evidence type="ECO:0000256" key="1">
    <source>
        <dbReference type="ARBA" id="ARBA00008761"/>
    </source>
</evidence>
<evidence type="ECO:0000259" key="7">
    <source>
        <dbReference type="Pfam" id="PF07282"/>
    </source>
</evidence>
<name>A0ABP8UEC0_9ACTN</name>
<comment type="caution">
    <text evidence="8">The sequence shown here is derived from an EMBL/GenBank/DDBJ whole genome shotgun (WGS) entry which is preliminary data.</text>
</comment>
<keyword evidence="3" id="KW-0238">DNA-binding</keyword>
<dbReference type="NCBIfam" id="NF040570">
    <property type="entry name" value="guided_TnpB"/>
    <property type="match status" value="1"/>
</dbReference>
<keyword evidence="4" id="KW-0233">DNA recombination</keyword>
<dbReference type="InterPro" id="IPR001959">
    <property type="entry name" value="Transposase"/>
</dbReference>
<dbReference type="GO" id="GO:0004519">
    <property type="term" value="F:endonuclease activity"/>
    <property type="evidence" value="ECO:0007669"/>
    <property type="project" value="UniProtKB-KW"/>
</dbReference>
<reference evidence="9" key="1">
    <citation type="journal article" date="2019" name="Int. J. Syst. Evol. Microbiol.">
        <title>The Global Catalogue of Microorganisms (GCM) 10K type strain sequencing project: providing services to taxonomists for standard genome sequencing and annotation.</title>
        <authorList>
            <consortium name="The Broad Institute Genomics Platform"/>
            <consortium name="The Broad Institute Genome Sequencing Center for Infectious Disease"/>
            <person name="Wu L."/>
            <person name="Ma J."/>
        </authorList>
    </citation>
    <scope>NUCLEOTIDE SEQUENCE [LARGE SCALE GENOMIC DNA]</scope>
    <source>
        <strain evidence="9">JCM 17939</strain>
    </source>
</reference>
<accession>A0ABP8UEC0</accession>
<feature type="domain" description="Cas12f1-like TNB" evidence="7">
    <location>
        <begin position="306"/>
        <end position="374"/>
    </location>
</feature>
<feature type="domain" description="Probable transposase IS891/IS1136/IS1341" evidence="6">
    <location>
        <begin position="180"/>
        <end position="270"/>
    </location>
</feature>
<evidence type="ECO:0000313" key="8">
    <source>
        <dbReference type="EMBL" id="GAA4629054.1"/>
    </source>
</evidence>
<organism evidence="8 9">
    <name type="scientific">Actinoallomurus vinaceus</name>
    <dbReference type="NCBI Taxonomy" id="1080074"/>
    <lineage>
        <taxon>Bacteria</taxon>
        <taxon>Bacillati</taxon>
        <taxon>Actinomycetota</taxon>
        <taxon>Actinomycetes</taxon>
        <taxon>Streptosporangiales</taxon>
        <taxon>Thermomonosporaceae</taxon>
        <taxon>Actinoallomurus</taxon>
    </lineage>
</organism>
<dbReference type="Pfam" id="PF07282">
    <property type="entry name" value="Cas12f1-like_TNB"/>
    <property type="match status" value="1"/>
</dbReference>
<comment type="similarity">
    <text evidence="1">In the C-terminal section; belongs to the transposase 35 family.</text>
</comment>
<dbReference type="Proteomes" id="UP001501442">
    <property type="component" value="Unassembled WGS sequence"/>
</dbReference>
<dbReference type="NCBIfam" id="TIGR01766">
    <property type="entry name" value="IS200/IS605 family accessory protein TnpB-like domain"/>
    <property type="match status" value="1"/>
</dbReference>
<keyword evidence="2" id="KW-0815">Transposition</keyword>
<evidence type="ECO:0000256" key="4">
    <source>
        <dbReference type="ARBA" id="ARBA00023172"/>
    </source>
</evidence>
<sequence>MSLTVKLMVQVKLLPTPEQAAALAATLPLCNAAANEVSALAFEQGVFARQKLQKLVYADLKARGLSAQPALHVIRKVADAYTSLHARIEAGLLGGEDSPRRRKAVSKPIAFRADAAQPFDDRCLSWQMDARTISIWTAQGRVRNIAFTGEPGQLKFLAAHRKGETDLACRDGVFFLIATCEVEEAPQAEPTDWIGVDRGIVNLATTSDGDNHQGKGLQHYRRRQARLRTELQTKKAAGSRSAARRLARRSQREARHASNENHKISKQIVADARRTERGIALEELSGIRDRVRLRRHQRATLSSWPFHQLGEFLQYKALRAGVPFVEVDPAYTSQRCPVPWCGHTGRANRPDRDTFCCRRCGFAGPADVIAAMNVRQRACVAWAFVSMPVPDPGIRGKGDATPARQPAATGSATRCERPSRKPGRTRPRS</sequence>
<keyword evidence="8" id="KW-0540">Nuclease</keyword>
<dbReference type="Pfam" id="PF01385">
    <property type="entry name" value="OrfB_IS605"/>
    <property type="match status" value="1"/>
</dbReference>
<evidence type="ECO:0000256" key="2">
    <source>
        <dbReference type="ARBA" id="ARBA00022578"/>
    </source>
</evidence>
<feature type="compositionally biased region" description="Basic residues" evidence="5">
    <location>
        <begin position="420"/>
        <end position="429"/>
    </location>
</feature>
<keyword evidence="8" id="KW-0255">Endonuclease</keyword>
<proteinExistence type="inferred from homology"/>